<evidence type="ECO:0000313" key="3">
    <source>
        <dbReference type="Proteomes" id="UP000190959"/>
    </source>
</evidence>
<proteinExistence type="predicted"/>
<evidence type="ECO:0000259" key="1">
    <source>
        <dbReference type="Pfam" id="PF12728"/>
    </source>
</evidence>
<gene>
    <name evidence="2" type="ORF">CBEIBR21_07180</name>
</gene>
<name>A0A1S9NA45_CLOBE</name>
<comment type="caution">
    <text evidence="2">The sequence shown here is derived from an EMBL/GenBank/DDBJ whole genome shotgun (WGS) entry which is preliminary data.</text>
</comment>
<dbReference type="Pfam" id="PF12728">
    <property type="entry name" value="HTH_17"/>
    <property type="match status" value="1"/>
</dbReference>
<reference evidence="2 3" key="1">
    <citation type="submission" date="2017-02" db="EMBL/GenBank/DDBJ databases">
        <title>Genome sequence of Clostridium beijerinckii Br21.</title>
        <authorList>
            <person name="Fonseca B.C."/>
            <person name="Guazzaroni M.E."/>
            <person name="Riano-Pachon D.M."/>
            <person name="Reginatto V."/>
        </authorList>
    </citation>
    <scope>NUCLEOTIDE SEQUENCE [LARGE SCALE GENOMIC DNA]</scope>
    <source>
        <strain evidence="2 3">Br21</strain>
    </source>
</reference>
<dbReference type="InterPro" id="IPR041657">
    <property type="entry name" value="HTH_17"/>
</dbReference>
<accession>A0A1S9NA45</accession>
<dbReference type="Proteomes" id="UP000190959">
    <property type="component" value="Unassembled WGS sequence"/>
</dbReference>
<dbReference type="AlphaFoldDB" id="A0A1S9NA45"/>
<sequence>MDIEEYREKVKKKTINTKELAVLLDVSEAKARRITHIEGAPVLRIGRDIRIILSKLDEFLENHIGEVL</sequence>
<organism evidence="2 3">
    <name type="scientific">Clostridium beijerinckii</name>
    <name type="common">Clostridium MP</name>
    <dbReference type="NCBI Taxonomy" id="1520"/>
    <lineage>
        <taxon>Bacteria</taxon>
        <taxon>Bacillati</taxon>
        <taxon>Bacillota</taxon>
        <taxon>Clostridia</taxon>
        <taxon>Eubacteriales</taxon>
        <taxon>Clostridiaceae</taxon>
        <taxon>Clostridium</taxon>
    </lineage>
</organism>
<feature type="domain" description="Helix-turn-helix" evidence="1">
    <location>
        <begin position="16"/>
        <end position="63"/>
    </location>
</feature>
<dbReference type="EMBL" id="MWMH01000002">
    <property type="protein sequence ID" value="OOP74271.1"/>
    <property type="molecule type" value="Genomic_DNA"/>
</dbReference>
<protein>
    <submittedName>
        <fullName evidence="2">Excisionase</fullName>
    </submittedName>
</protein>
<dbReference type="RefSeq" id="WP_078115075.1">
    <property type="nucleotide sequence ID" value="NZ_MWMH01000002.1"/>
</dbReference>
<evidence type="ECO:0000313" key="2">
    <source>
        <dbReference type="EMBL" id="OOP74271.1"/>
    </source>
</evidence>